<evidence type="ECO:0000313" key="12">
    <source>
        <dbReference type="Proteomes" id="UP000002221"/>
    </source>
</evidence>
<dbReference type="PIRSF" id="PIRSF000089">
    <property type="entry name" value="Electra_flavoP_a"/>
    <property type="match status" value="1"/>
</dbReference>
<dbReference type="PANTHER" id="PTHR43153:SF1">
    <property type="entry name" value="ELECTRON TRANSFER FLAVOPROTEIN SUBUNIT ALPHA, MITOCHONDRIAL"/>
    <property type="match status" value="1"/>
</dbReference>
<evidence type="ECO:0000256" key="9">
    <source>
        <dbReference type="PIRSR" id="PIRSR000089-1"/>
    </source>
</evidence>
<dbReference type="InterPro" id="IPR029035">
    <property type="entry name" value="DHS-like_NAD/FAD-binding_dom"/>
</dbReference>
<keyword evidence="4 9" id="KW-0274">FAD</keyword>
<comment type="function">
    <text evidence="6">The electron transfer flavoprotein serves as a specific electron acceptor for other dehydrogenases. It transfers the electrons to the main respiratory chain via ETF-ubiquinone oxidoreductase (ETF dehydrogenase).</text>
</comment>
<dbReference type="PROSITE" id="PS00696">
    <property type="entry name" value="ETF_ALPHA"/>
    <property type="match status" value="1"/>
</dbReference>
<protein>
    <recommendedName>
        <fullName evidence="7">Electron transfer flavoprotein subunit alpha</fullName>
    </recommendedName>
    <alternativeName>
        <fullName evidence="8">Electron transfer flavoprotein large subunit</fullName>
    </alternativeName>
</protein>
<dbReference type="FunFam" id="3.40.50.1220:FF:000001">
    <property type="entry name" value="Electron transfer flavoprotein, alpha subunit"/>
    <property type="match status" value="1"/>
</dbReference>
<keyword evidence="3" id="KW-0285">Flavoprotein</keyword>
<dbReference type="Gene3D" id="3.40.50.620">
    <property type="entry name" value="HUPs"/>
    <property type="match status" value="1"/>
</dbReference>
<comment type="similarity">
    <text evidence="1">Belongs to the ETF alpha-subunit/FixB family.</text>
</comment>
<evidence type="ECO:0000259" key="10">
    <source>
        <dbReference type="SMART" id="SM00893"/>
    </source>
</evidence>
<dbReference type="STRING" id="518766.Rmar_1433"/>
<dbReference type="GO" id="GO:0009055">
    <property type="term" value="F:electron transfer activity"/>
    <property type="evidence" value="ECO:0007669"/>
    <property type="project" value="InterPro"/>
</dbReference>
<keyword evidence="2" id="KW-0813">Transport</keyword>
<dbReference type="OrthoDB" id="9770286at2"/>
<dbReference type="InterPro" id="IPR001308">
    <property type="entry name" value="ETF_a/FixB"/>
</dbReference>
<dbReference type="SUPFAM" id="SSF52402">
    <property type="entry name" value="Adenine nucleotide alpha hydrolases-like"/>
    <property type="match status" value="1"/>
</dbReference>
<proteinExistence type="inferred from homology"/>
<sequence>MSTYLCHIPTQQERPTRAALEVLTHVRTLARRDGARLAACVLHPEADRFVEALKPYGVDQVYLVKHPVLDRHLNAPVLTALAAVFRAAQPTLMALPSTESVKDVLGALAARVGAAALPDVSAFDIGASVTATRPVMAARVLADTEATTQPVLVSVRAGTYTAQPAESPTEPEVVEVPLDFDTATLRATLREVITGTTGQVDLSEADIIVAAGRGVRDEAGKQLVEELARELGAAIGASRAAIEAGLFPASLQIGQTGKVVSPTLYIAVGISGAIQHVAGMAGSKVIVAINKDPDAPIFNIATYGIVGDLYQILPLLIEEIRRIKAES</sequence>
<evidence type="ECO:0000256" key="4">
    <source>
        <dbReference type="ARBA" id="ARBA00022827"/>
    </source>
</evidence>
<dbReference type="Proteomes" id="UP000002221">
    <property type="component" value="Chromosome"/>
</dbReference>
<dbReference type="InterPro" id="IPR014730">
    <property type="entry name" value="ETF_a/b_N"/>
</dbReference>
<dbReference type="GO" id="GO:0050660">
    <property type="term" value="F:flavin adenine dinucleotide binding"/>
    <property type="evidence" value="ECO:0007669"/>
    <property type="project" value="InterPro"/>
</dbReference>
<dbReference type="InterPro" id="IPR014729">
    <property type="entry name" value="Rossmann-like_a/b/a_fold"/>
</dbReference>
<feature type="domain" description="Electron transfer flavoprotein alpha/beta-subunit N-terminal" evidence="10">
    <location>
        <begin position="8"/>
        <end position="189"/>
    </location>
</feature>
<dbReference type="KEGG" id="rmr:Rmar_1433"/>
<dbReference type="RefSeq" id="WP_012843931.1">
    <property type="nucleotide sequence ID" value="NC_013501.1"/>
</dbReference>
<name>D0MIL2_RHOM4</name>
<dbReference type="PANTHER" id="PTHR43153">
    <property type="entry name" value="ELECTRON TRANSFER FLAVOPROTEIN ALPHA"/>
    <property type="match status" value="1"/>
</dbReference>
<accession>D0MIL2</accession>
<evidence type="ECO:0000256" key="3">
    <source>
        <dbReference type="ARBA" id="ARBA00022630"/>
    </source>
</evidence>
<evidence type="ECO:0000256" key="5">
    <source>
        <dbReference type="ARBA" id="ARBA00022982"/>
    </source>
</evidence>
<dbReference type="SUPFAM" id="SSF52467">
    <property type="entry name" value="DHS-like NAD/FAD-binding domain"/>
    <property type="match status" value="1"/>
</dbReference>
<dbReference type="Pfam" id="PF00766">
    <property type="entry name" value="ETF_alpha"/>
    <property type="match status" value="1"/>
</dbReference>
<evidence type="ECO:0000256" key="7">
    <source>
        <dbReference type="ARBA" id="ARBA00068674"/>
    </source>
</evidence>
<keyword evidence="12" id="KW-1185">Reference proteome</keyword>
<dbReference type="InterPro" id="IPR014731">
    <property type="entry name" value="ETF_asu_C"/>
</dbReference>
<dbReference type="GO" id="GO:0033539">
    <property type="term" value="P:fatty acid beta-oxidation using acyl-CoA dehydrogenase"/>
    <property type="evidence" value="ECO:0007669"/>
    <property type="project" value="TreeGrafter"/>
</dbReference>
<feature type="binding site" evidence="9">
    <location>
        <begin position="252"/>
        <end position="256"/>
    </location>
    <ligand>
        <name>FAD</name>
        <dbReference type="ChEBI" id="CHEBI:57692"/>
    </ligand>
</feature>
<feature type="binding site" evidence="9">
    <location>
        <position position="213"/>
    </location>
    <ligand>
        <name>FAD</name>
        <dbReference type="ChEBI" id="CHEBI:57692"/>
    </ligand>
</feature>
<keyword evidence="5" id="KW-0249">Electron transport</keyword>
<dbReference type="InterPro" id="IPR018206">
    <property type="entry name" value="ETF_asu_C_CS"/>
</dbReference>
<dbReference type="SMART" id="SM00893">
    <property type="entry name" value="ETF"/>
    <property type="match status" value="1"/>
</dbReference>
<evidence type="ECO:0000313" key="11">
    <source>
        <dbReference type="EMBL" id="ACY48320.1"/>
    </source>
</evidence>
<gene>
    <name evidence="11" type="ordered locus">Rmar_1433</name>
</gene>
<feature type="binding site" evidence="9">
    <location>
        <begin position="238"/>
        <end position="239"/>
    </location>
    <ligand>
        <name>FAD</name>
        <dbReference type="ChEBI" id="CHEBI:57692"/>
    </ligand>
</feature>
<evidence type="ECO:0000256" key="8">
    <source>
        <dbReference type="ARBA" id="ARBA00079299"/>
    </source>
</evidence>
<dbReference type="Pfam" id="PF01012">
    <property type="entry name" value="ETF"/>
    <property type="match status" value="1"/>
</dbReference>
<dbReference type="AlphaFoldDB" id="D0MIL2"/>
<dbReference type="eggNOG" id="COG2025">
    <property type="taxonomic scope" value="Bacteria"/>
</dbReference>
<feature type="binding site" evidence="9">
    <location>
        <begin position="269"/>
        <end position="276"/>
    </location>
    <ligand>
        <name>FAD</name>
        <dbReference type="ChEBI" id="CHEBI:57692"/>
    </ligand>
</feature>
<comment type="cofactor">
    <cofactor evidence="9">
        <name>FAD</name>
        <dbReference type="ChEBI" id="CHEBI:57692"/>
    </cofactor>
    <text evidence="9">Binds 1 FAD per dimer.</text>
</comment>
<organism evidence="11 12">
    <name type="scientific">Rhodothermus marinus (strain ATCC 43812 / DSM 4252 / R-10)</name>
    <name type="common">Rhodothermus obamensis</name>
    <dbReference type="NCBI Taxonomy" id="518766"/>
    <lineage>
        <taxon>Bacteria</taxon>
        <taxon>Pseudomonadati</taxon>
        <taxon>Rhodothermota</taxon>
        <taxon>Rhodothermia</taxon>
        <taxon>Rhodothermales</taxon>
        <taxon>Rhodothermaceae</taxon>
        <taxon>Rhodothermus</taxon>
    </lineage>
</organism>
<evidence type="ECO:0000256" key="1">
    <source>
        <dbReference type="ARBA" id="ARBA00005817"/>
    </source>
</evidence>
<evidence type="ECO:0000256" key="6">
    <source>
        <dbReference type="ARBA" id="ARBA00025649"/>
    </source>
</evidence>
<reference evidence="11 12" key="1">
    <citation type="journal article" date="2009" name="Stand. Genomic Sci.">
        <title>Complete genome sequence of Rhodothermus marinus type strain (R-10).</title>
        <authorList>
            <person name="Nolan M."/>
            <person name="Tindall B.J."/>
            <person name="Pomrenke H."/>
            <person name="Lapidus A."/>
            <person name="Copeland A."/>
            <person name="Glavina Del Rio T."/>
            <person name="Lucas S."/>
            <person name="Chen F."/>
            <person name="Tice H."/>
            <person name="Cheng J.F."/>
            <person name="Saunders E."/>
            <person name="Han C."/>
            <person name="Bruce D."/>
            <person name="Goodwin L."/>
            <person name="Chain P."/>
            <person name="Pitluck S."/>
            <person name="Ovchinikova G."/>
            <person name="Pati A."/>
            <person name="Ivanova N."/>
            <person name="Mavromatis K."/>
            <person name="Chen A."/>
            <person name="Palaniappan K."/>
            <person name="Land M."/>
            <person name="Hauser L."/>
            <person name="Chang Y.J."/>
            <person name="Jeffries C.D."/>
            <person name="Brettin T."/>
            <person name="Goker M."/>
            <person name="Bristow J."/>
            <person name="Eisen J.A."/>
            <person name="Markowitz V."/>
            <person name="Hugenholtz P."/>
            <person name="Kyrpides N.C."/>
            <person name="Klenk H.P."/>
            <person name="Detter J.C."/>
        </authorList>
    </citation>
    <scope>NUCLEOTIDE SEQUENCE [LARGE SCALE GENOMIC DNA]</scope>
    <source>
        <strain evidence="12">ATCC 43812 / DSM 4252 / R-10</strain>
    </source>
</reference>
<dbReference type="Gene3D" id="3.40.50.1220">
    <property type="entry name" value="TPP-binding domain"/>
    <property type="match status" value="1"/>
</dbReference>
<dbReference type="HOGENOM" id="CLU_034178_0_1_10"/>
<feature type="binding site" evidence="9">
    <location>
        <position position="290"/>
    </location>
    <ligand>
        <name>FAD</name>
        <dbReference type="ChEBI" id="CHEBI:57692"/>
    </ligand>
</feature>
<evidence type="ECO:0000256" key="2">
    <source>
        <dbReference type="ARBA" id="ARBA00022448"/>
    </source>
</evidence>
<dbReference type="EMBL" id="CP001807">
    <property type="protein sequence ID" value="ACY48320.1"/>
    <property type="molecule type" value="Genomic_DNA"/>
</dbReference>